<proteinExistence type="predicted"/>
<gene>
    <name evidence="1" type="ORF">K435DRAFT_842524</name>
</gene>
<organism evidence="1 2">
    <name type="scientific">Dendrothele bispora (strain CBS 962.96)</name>
    <dbReference type="NCBI Taxonomy" id="1314807"/>
    <lineage>
        <taxon>Eukaryota</taxon>
        <taxon>Fungi</taxon>
        <taxon>Dikarya</taxon>
        <taxon>Basidiomycota</taxon>
        <taxon>Agaricomycotina</taxon>
        <taxon>Agaricomycetes</taxon>
        <taxon>Agaricomycetidae</taxon>
        <taxon>Agaricales</taxon>
        <taxon>Agaricales incertae sedis</taxon>
        <taxon>Dendrothele</taxon>
    </lineage>
</organism>
<name>A0A4S8LEX4_DENBC</name>
<dbReference type="AlphaFoldDB" id="A0A4S8LEX4"/>
<sequence>MNLGGLVHATLPVYGGGEILGDIMKRRIERRKNLRNASRSLLVCNGLFTIFSTLHEEEEEESIKPGKVQELNTGVREAPRCAARYIIVPGTQLNHMNELKALRPT</sequence>
<dbReference type="EMBL" id="ML179449">
    <property type="protein sequence ID" value="THU87474.1"/>
    <property type="molecule type" value="Genomic_DNA"/>
</dbReference>
<protein>
    <submittedName>
        <fullName evidence="1">Uncharacterized protein</fullName>
    </submittedName>
</protein>
<reference evidence="1 2" key="1">
    <citation type="journal article" date="2019" name="Nat. Ecol. Evol.">
        <title>Megaphylogeny resolves global patterns of mushroom evolution.</title>
        <authorList>
            <person name="Varga T."/>
            <person name="Krizsan K."/>
            <person name="Foldi C."/>
            <person name="Dima B."/>
            <person name="Sanchez-Garcia M."/>
            <person name="Sanchez-Ramirez S."/>
            <person name="Szollosi G.J."/>
            <person name="Szarkandi J.G."/>
            <person name="Papp V."/>
            <person name="Albert L."/>
            <person name="Andreopoulos W."/>
            <person name="Angelini C."/>
            <person name="Antonin V."/>
            <person name="Barry K.W."/>
            <person name="Bougher N.L."/>
            <person name="Buchanan P."/>
            <person name="Buyck B."/>
            <person name="Bense V."/>
            <person name="Catcheside P."/>
            <person name="Chovatia M."/>
            <person name="Cooper J."/>
            <person name="Damon W."/>
            <person name="Desjardin D."/>
            <person name="Finy P."/>
            <person name="Geml J."/>
            <person name="Haridas S."/>
            <person name="Hughes K."/>
            <person name="Justo A."/>
            <person name="Karasinski D."/>
            <person name="Kautmanova I."/>
            <person name="Kiss B."/>
            <person name="Kocsube S."/>
            <person name="Kotiranta H."/>
            <person name="LaButti K.M."/>
            <person name="Lechner B.E."/>
            <person name="Liimatainen K."/>
            <person name="Lipzen A."/>
            <person name="Lukacs Z."/>
            <person name="Mihaltcheva S."/>
            <person name="Morgado L.N."/>
            <person name="Niskanen T."/>
            <person name="Noordeloos M.E."/>
            <person name="Ohm R.A."/>
            <person name="Ortiz-Santana B."/>
            <person name="Ovrebo C."/>
            <person name="Racz N."/>
            <person name="Riley R."/>
            <person name="Savchenko A."/>
            <person name="Shiryaev A."/>
            <person name="Soop K."/>
            <person name="Spirin V."/>
            <person name="Szebenyi C."/>
            <person name="Tomsovsky M."/>
            <person name="Tulloss R.E."/>
            <person name="Uehling J."/>
            <person name="Grigoriev I.V."/>
            <person name="Vagvolgyi C."/>
            <person name="Papp T."/>
            <person name="Martin F.M."/>
            <person name="Miettinen O."/>
            <person name="Hibbett D.S."/>
            <person name="Nagy L.G."/>
        </authorList>
    </citation>
    <scope>NUCLEOTIDE SEQUENCE [LARGE SCALE GENOMIC DNA]</scope>
    <source>
        <strain evidence="1 2">CBS 962.96</strain>
    </source>
</reference>
<evidence type="ECO:0000313" key="2">
    <source>
        <dbReference type="Proteomes" id="UP000297245"/>
    </source>
</evidence>
<dbReference type="Proteomes" id="UP000297245">
    <property type="component" value="Unassembled WGS sequence"/>
</dbReference>
<accession>A0A4S8LEX4</accession>
<evidence type="ECO:0000313" key="1">
    <source>
        <dbReference type="EMBL" id="THU87474.1"/>
    </source>
</evidence>
<keyword evidence="2" id="KW-1185">Reference proteome</keyword>